<dbReference type="SUPFAM" id="SSF52096">
    <property type="entry name" value="ClpP/crotonase"/>
    <property type="match status" value="2"/>
</dbReference>
<dbReference type="InterPro" id="IPR011762">
    <property type="entry name" value="COA_CT_N"/>
</dbReference>
<evidence type="ECO:0000313" key="3">
    <source>
        <dbReference type="EMBL" id="MDV2883598.1"/>
    </source>
</evidence>
<evidence type="ECO:0000256" key="1">
    <source>
        <dbReference type="ARBA" id="ARBA00022679"/>
    </source>
</evidence>
<dbReference type="PANTHER" id="PTHR42995">
    <property type="entry name" value="ACETYL-COENZYME A CARBOXYLASE CARBOXYL TRANSFERASE SUBUNIT BETA, CHLOROPLASTIC"/>
    <property type="match status" value="1"/>
</dbReference>
<gene>
    <name evidence="3" type="primary">mdcD</name>
    <name evidence="3" type="ORF">RYX45_00295</name>
</gene>
<dbReference type="GO" id="GO:0005975">
    <property type="term" value="P:carbohydrate metabolic process"/>
    <property type="evidence" value="ECO:0007669"/>
    <property type="project" value="InterPro"/>
</dbReference>
<dbReference type="InterPro" id="IPR034733">
    <property type="entry name" value="AcCoA_carboxyl_beta"/>
</dbReference>
<protein>
    <submittedName>
        <fullName evidence="3">Biotin-independent malonate decarboxylase subunit beta</fullName>
        <ecNumber evidence="3">4.1.1.88</ecNumber>
    </submittedName>
</protein>
<proteinExistence type="predicted"/>
<dbReference type="NCBIfam" id="TIGR03134">
    <property type="entry name" value="malonate_gamma"/>
    <property type="match status" value="1"/>
</dbReference>
<evidence type="ECO:0000259" key="2">
    <source>
        <dbReference type="PROSITE" id="PS50980"/>
    </source>
</evidence>
<accession>A0AAJ2KTJ9</accession>
<dbReference type="GO" id="GO:2001295">
    <property type="term" value="P:malonyl-CoA biosynthetic process"/>
    <property type="evidence" value="ECO:0007669"/>
    <property type="project" value="TreeGrafter"/>
</dbReference>
<name>A0AAJ2KTJ9_ALKPS</name>
<dbReference type="NCBIfam" id="TIGR03133">
    <property type="entry name" value="malonate_beta"/>
    <property type="match status" value="1"/>
</dbReference>
<dbReference type="Proteomes" id="UP001285636">
    <property type="component" value="Unassembled WGS sequence"/>
</dbReference>
<reference evidence="3" key="1">
    <citation type="submission" date="2023-10" db="EMBL/GenBank/DDBJ databases">
        <title>Screening of Alkalihalophilus pseudofirmusBZ-TG-HK211 and Its Alleviation of Salt Stress on Rapeseed Growth.</title>
        <authorList>
            <person name="Zhao B."/>
            <person name="Guo T."/>
        </authorList>
    </citation>
    <scope>NUCLEOTIDE SEQUENCE</scope>
    <source>
        <strain evidence="3">BZ-TG-HK211</strain>
    </source>
</reference>
<dbReference type="GO" id="GO:0016831">
    <property type="term" value="F:carboxy-lyase activity"/>
    <property type="evidence" value="ECO:0007669"/>
    <property type="project" value="InterPro"/>
</dbReference>
<evidence type="ECO:0000313" key="4">
    <source>
        <dbReference type="Proteomes" id="UP001285636"/>
    </source>
</evidence>
<keyword evidence="3" id="KW-0456">Lyase</keyword>
<dbReference type="Pfam" id="PF06833">
    <property type="entry name" value="MdcE"/>
    <property type="match status" value="1"/>
</dbReference>
<sequence length="552" mass="59960">MNMLKDSLVEKYARDRVRSLLDEGTFKELINPFDGVESPHLRDQGIVPQSDDGVVVAKGKIDGVQAVMIAIEGNFQGGGIGEVSGAKIAGALELALEENKKGHMTRAALIFDTGGVRLQEANYGLLSISEIGSAIVALRQYVPVVGVVPGKVGSFGGMSINSGLLSSIIATKEGRIGLNGPEVVELEAGIEEVDSKDRQGIWGMIGGEQRLAMGLIDHLVDDDVDQIKECIHGVYKNGVGQPRSNQVERYLSFLQSVSVEEKVSPIQARKLWENSSNIEDLSESSVGSNQLLTRGARWFKQLTEGAEEKNELSSVLCADKGGIRYLCVTANPEASFYRAKDGEVGLVEGWKLAKYIREVIEADNGREKRPIVAIVDVPSQAYGYHEELFGIHQALAASVDAYATARQAGHPVISLVVGKAISGAFLAHGLQSNRILALDDDAVNVHVMSKQSAAKITRRTIQELEEATGKVPAMAYDVRSFSTLGILDDLIEGVNGEAPTFEDVQFIHSKISYAINEVRYSTPDLSHRLKSDFGTKNRAFSVKVRELLREQW</sequence>
<dbReference type="GO" id="GO:0006633">
    <property type="term" value="P:fatty acid biosynthetic process"/>
    <property type="evidence" value="ECO:0007669"/>
    <property type="project" value="TreeGrafter"/>
</dbReference>
<dbReference type="InterPro" id="IPR017556">
    <property type="entry name" value="Malonate_beta"/>
</dbReference>
<comment type="caution">
    <text evidence="3">The sequence shown here is derived from an EMBL/GenBank/DDBJ whole genome shotgun (WGS) entry which is preliminary data.</text>
</comment>
<dbReference type="RefSeq" id="WP_323465530.1">
    <property type="nucleotide sequence ID" value="NZ_CP144224.1"/>
</dbReference>
<dbReference type="AlphaFoldDB" id="A0AAJ2KTJ9"/>
<dbReference type="GO" id="GO:0003989">
    <property type="term" value="F:acetyl-CoA carboxylase activity"/>
    <property type="evidence" value="ECO:0007669"/>
    <property type="project" value="TreeGrafter"/>
</dbReference>
<dbReference type="EC" id="4.1.1.88" evidence="3"/>
<dbReference type="NCBIfam" id="NF005530">
    <property type="entry name" value="PRK07189.1"/>
    <property type="match status" value="1"/>
</dbReference>
<keyword evidence="1" id="KW-0808">Transferase</keyword>
<dbReference type="Pfam" id="PF01039">
    <property type="entry name" value="Carboxyl_trans"/>
    <property type="match status" value="1"/>
</dbReference>
<dbReference type="EMBL" id="JAWJAY010000001">
    <property type="protein sequence ID" value="MDV2883598.1"/>
    <property type="molecule type" value="Genomic_DNA"/>
</dbReference>
<dbReference type="InterPro" id="IPR009648">
    <property type="entry name" value="Malonate_gamma"/>
</dbReference>
<dbReference type="GO" id="GO:0016740">
    <property type="term" value="F:transferase activity"/>
    <property type="evidence" value="ECO:0007669"/>
    <property type="project" value="UniProtKB-KW"/>
</dbReference>
<dbReference type="PROSITE" id="PS50980">
    <property type="entry name" value="COA_CT_NTER"/>
    <property type="match status" value="1"/>
</dbReference>
<organism evidence="3 4">
    <name type="scientific">Alkalihalophilus pseudofirmus</name>
    <name type="common">Bacillus pseudofirmus</name>
    <dbReference type="NCBI Taxonomy" id="79885"/>
    <lineage>
        <taxon>Bacteria</taxon>
        <taxon>Bacillati</taxon>
        <taxon>Bacillota</taxon>
        <taxon>Bacilli</taxon>
        <taxon>Bacillales</taxon>
        <taxon>Bacillaceae</taxon>
        <taxon>Alkalihalophilus</taxon>
    </lineage>
</organism>
<dbReference type="PANTHER" id="PTHR42995:SF1">
    <property type="entry name" value="MALONATE DECARBOXYLASE BETA SUBUNIT"/>
    <property type="match status" value="1"/>
</dbReference>
<dbReference type="InterPro" id="IPR029045">
    <property type="entry name" value="ClpP/crotonase-like_dom_sf"/>
</dbReference>
<dbReference type="Gene3D" id="3.90.226.10">
    <property type="entry name" value="2-enoyl-CoA Hydratase, Chain A, domain 1"/>
    <property type="match status" value="2"/>
</dbReference>
<feature type="domain" description="CoA carboxyltransferase N-terminal" evidence="2">
    <location>
        <begin position="1"/>
        <end position="99"/>
    </location>
</feature>